<feature type="chain" id="PRO_5026079415" description="Periplasmic heavy metal sensor" evidence="1">
    <location>
        <begin position="19"/>
        <end position="127"/>
    </location>
</feature>
<keyword evidence="1" id="KW-0732">Signal</keyword>
<dbReference type="EMBL" id="WVHK01000029">
    <property type="protein sequence ID" value="MXV19878.1"/>
    <property type="molecule type" value="Genomic_DNA"/>
</dbReference>
<accession>A0A6I4YG57</accession>
<evidence type="ECO:0000313" key="2">
    <source>
        <dbReference type="EMBL" id="MXV19878.1"/>
    </source>
</evidence>
<dbReference type="Proteomes" id="UP000430519">
    <property type="component" value="Unassembled WGS sequence"/>
</dbReference>
<comment type="caution">
    <text evidence="2">The sequence shown here is derived from an EMBL/GenBank/DDBJ whole genome shotgun (WGS) entry which is preliminary data.</text>
</comment>
<evidence type="ECO:0000313" key="3">
    <source>
        <dbReference type="Proteomes" id="UP000430519"/>
    </source>
</evidence>
<sequence length="127" mass="14295">MRGPLLLLLALLPVHPQAASDPWPGSPVLTRLFVLPSGRADRDRLIRTLDLTVAQVRELERLAGSERAYAQAARTLDRADAQALNVKLAAMNAEKDRKVRRLLGTDYTLFRAWVRAWWQAQVRRAAS</sequence>
<evidence type="ECO:0008006" key="4">
    <source>
        <dbReference type="Google" id="ProtNLM"/>
    </source>
</evidence>
<name>A0A6I4YG57_9DEIO</name>
<dbReference type="AlphaFoldDB" id="A0A6I4YG57"/>
<dbReference type="RefSeq" id="WP_160978904.1">
    <property type="nucleotide sequence ID" value="NZ_WVHK01000029.1"/>
</dbReference>
<feature type="signal peptide" evidence="1">
    <location>
        <begin position="1"/>
        <end position="18"/>
    </location>
</feature>
<protein>
    <recommendedName>
        <fullName evidence="4">Periplasmic heavy metal sensor</fullName>
    </recommendedName>
</protein>
<reference evidence="2 3" key="1">
    <citation type="submission" date="2019-11" db="EMBL/GenBank/DDBJ databases">
        <title>Genome sequence of Deinococcus xianganensis Y35, AI-2 producing algicidal bacterium, isolated from lake water.</title>
        <authorList>
            <person name="Li Y."/>
        </authorList>
    </citation>
    <scope>NUCLEOTIDE SEQUENCE [LARGE SCALE GENOMIC DNA]</scope>
    <source>
        <strain evidence="2 3">Y35</strain>
    </source>
</reference>
<organism evidence="2 3">
    <name type="scientific">Deinococcus xianganensis</name>
    <dbReference type="NCBI Taxonomy" id="1507289"/>
    <lineage>
        <taxon>Bacteria</taxon>
        <taxon>Thermotogati</taxon>
        <taxon>Deinococcota</taxon>
        <taxon>Deinococci</taxon>
        <taxon>Deinococcales</taxon>
        <taxon>Deinococcaceae</taxon>
        <taxon>Deinococcus</taxon>
    </lineage>
</organism>
<keyword evidence="3" id="KW-1185">Reference proteome</keyword>
<gene>
    <name evidence="2" type="ORF">GLX28_09530</name>
</gene>
<proteinExistence type="predicted"/>
<evidence type="ECO:0000256" key="1">
    <source>
        <dbReference type="SAM" id="SignalP"/>
    </source>
</evidence>